<name>A0A4R8Q5Y0_9PEZI</name>
<evidence type="ECO:0000313" key="3">
    <source>
        <dbReference type="Proteomes" id="UP000295083"/>
    </source>
</evidence>
<dbReference type="AlphaFoldDB" id="A0A4R8Q5Y0"/>
<accession>A0A4R8Q5Y0</accession>
<organism evidence="2 3">
    <name type="scientific">Colletotrichum spinosum</name>
    <dbReference type="NCBI Taxonomy" id="1347390"/>
    <lineage>
        <taxon>Eukaryota</taxon>
        <taxon>Fungi</taxon>
        <taxon>Dikarya</taxon>
        <taxon>Ascomycota</taxon>
        <taxon>Pezizomycotina</taxon>
        <taxon>Sordariomycetes</taxon>
        <taxon>Hypocreomycetidae</taxon>
        <taxon>Glomerellales</taxon>
        <taxon>Glomerellaceae</taxon>
        <taxon>Colletotrichum</taxon>
        <taxon>Colletotrichum orbiculare species complex</taxon>
    </lineage>
</organism>
<feature type="region of interest" description="Disordered" evidence="1">
    <location>
        <begin position="1"/>
        <end position="33"/>
    </location>
</feature>
<evidence type="ECO:0000256" key="1">
    <source>
        <dbReference type="SAM" id="MobiDB-lite"/>
    </source>
</evidence>
<dbReference type="Proteomes" id="UP000295083">
    <property type="component" value="Unassembled WGS sequence"/>
</dbReference>
<reference evidence="2 3" key="1">
    <citation type="submission" date="2018-11" db="EMBL/GenBank/DDBJ databases">
        <title>Genome sequence and assembly of Colletotrichum spinosum.</title>
        <authorList>
            <person name="Gan P."/>
            <person name="Shirasu K."/>
        </authorList>
    </citation>
    <scope>NUCLEOTIDE SEQUENCE [LARGE SCALE GENOMIC DNA]</scope>
    <source>
        <strain evidence="2 3">CBS 515.97</strain>
    </source>
</reference>
<dbReference type="EMBL" id="QAPG01000086">
    <property type="protein sequence ID" value="TDZ32106.1"/>
    <property type="molecule type" value="Genomic_DNA"/>
</dbReference>
<keyword evidence="3" id="KW-1185">Reference proteome</keyword>
<protein>
    <submittedName>
        <fullName evidence="2">Uncharacterized protein</fullName>
    </submittedName>
</protein>
<comment type="caution">
    <text evidence="2">The sequence shown here is derived from an EMBL/GenBank/DDBJ whole genome shotgun (WGS) entry which is preliminary data.</text>
</comment>
<evidence type="ECO:0000313" key="2">
    <source>
        <dbReference type="EMBL" id="TDZ32106.1"/>
    </source>
</evidence>
<proteinExistence type="predicted"/>
<gene>
    <name evidence="2" type="ORF">C8035_v012306</name>
</gene>
<sequence>MCDTAVKRRNASSASGEQVVYSDQLRQPRKKPFASHHFEQPDFVNALPIVFQVLIDLRTTSLYRLAFAID</sequence>